<dbReference type="PANTHER" id="PTHR43133:SF52">
    <property type="entry name" value="ECF RNA POLYMERASE SIGMA FACTOR SIGL"/>
    <property type="match status" value="1"/>
</dbReference>
<dbReference type="GO" id="GO:0016987">
    <property type="term" value="F:sigma factor activity"/>
    <property type="evidence" value="ECO:0007669"/>
    <property type="project" value="UniProtKB-KW"/>
</dbReference>
<name>A0A372FXW0_9ACTN</name>
<dbReference type="CDD" id="cd06171">
    <property type="entry name" value="Sigma70_r4"/>
    <property type="match status" value="1"/>
</dbReference>
<dbReference type="Gene3D" id="1.10.10.10">
    <property type="entry name" value="Winged helix-like DNA-binding domain superfamily/Winged helix DNA-binding domain"/>
    <property type="match status" value="1"/>
</dbReference>
<dbReference type="Pfam" id="PF04542">
    <property type="entry name" value="Sigma70_r2"/>
    <property type="match status" value="1"/>
</dbReference>
<comment type="caution">
    <text evidence="8">The sequence shown here is derived from an EMBL/GenBank/DDBJ whole genome shotgun (WGS) entry which is preliminary data.</text>
</comment>
<comment type="similarity">
    <text evidence="1">Belongs to the sigma-70 factor family. ECF subfamily.</text>
</comment>
<evidence type="ECO:0000259" key="7">
    <source>
        <dbReference type="Pfam" id="PF04545"/>
    </source>
</evidence>
<dbReference type="SUPFAM" id="SSF88659">
    <property type="entry name" value="Sigma3 and sigma4 domains of RNA polymerase sigma factors"/>
    <property type="match status" value="1"/>
</dbReference>
<evidence type="ECO:0000256" key="2">
    <source>
        <dbReference type="ARBA" id="ARBA00023015"/>
    </source>
</evidence>
<dbReference type="InterPro" id="IPR036388">
    <property type="entry name" value="WH-like_DNA-bd_sf"/>
</dbReference>
<evidence type="ECO:0000313" key="8">
    <source>
        <dbReference type="EMBL" id="RFS45637.1"/>
    </source>
</evidence>
<dbReference type="GO" id="GO:0003677">
    <property type="term" value="F:DNA binding"/>
    <property type="evidence" value="ECO:0007669"/>
    <property type="project" value="UniProtKB-KW"/>
</dbReference>
<evidence type="ECO:0000256" key="5">
    <source>
        <dbReference type="ARBA" id="ARBA00023163"/>
    </source>
</evidence>
<reference evidence="8 9" key="1">
    <citation type="submission" date="2018-08" db="EMBL/GenBank/DDBJ databases">
        <title>Verrucosispora craniellae sp. nov., isolated from a marine sponge in the South China Sea.</title>
        <authorList>
            <person name="Li L."/>
            <person name="Lin H.W."/>
        </authorList>
    </citation>
    <scope>NUCLEOTIDE SEQUENCE [LARGE SCALE GENOMIC DNA]</scope>
    <source>
        <strain evidence="8 9">LHW63014</strain>
    </source>
</reference>
<evidence type="ECO:0000256" key="1">
    <source>
        <dbReference type="ARBA" id="ARBA00010641"/>
    </source>
</evidence>
<dbReference type="EMBL" id="QVFU01000015">
    <property type="protein sequence ID" value="RFS45637.1"/>
    <property type="molecule type" value="Genomic_DNA"/>
</dbReference>
<gene>
    <name evidence="8" type="ORF">D0Q02_15820</name>
</gene>
<dbReference type="InterPro" id="IPR039425">
    <property type="entry name" value="RNA_pol_sigma-70-like"/>
</dbReference>
<protein>
    <submittedName>
        <fullName evidence="8">Sigma-70 family RNA polymerase sigma factor</fullName>
    </submittedName>
</protein>
<evidence type="ECO:0000313" key="9">
    <source>
        <dbReference type="Proteomes" id="UP000262621"/>
    </source>
</evidence>
<organism evidence="8 9">
    <name type="scientific">Micromonospora craniellae</name>
    <dbReference type="NCBI Taxonomy" id="2294034"/>
    <lineage>
        <taxon>Bacteria</taxon>
        <taxon>Bacillati</taxon>
        <taxon>Actinomycetota</taxon>
        <taxon>Actinomycetes</taxon>
        <taxon>Micromonosporales</taxon>
        <taxon>Micromonosporaceae</taxon>
        <taxon>Micromonospora</taxon>
    </lineage>
</organism>
<dbReference type="InterPro" id="IPR013325">
    <property type="entry name" value="RNA_pol_sigma_r2"/>
</dbReference>
<keyword evidence="5" id="KW-0804">Transcription</keyword>
<feature type="domain" description="RNA polymerase sigma-70 region 4" evidence="7">
    <location>
        <begin position="100"/>
        <end position="148"/>
    </location>
</feature>
<keyword evidence="9" id="KW-1185">Reference proteome</keyword>
<dbReference type="NCBIfam" id="TIGR02937">
    <property type="entry name" value="sigma70-ECF"/>
    <property type="match status" value="1"/>
</dbReference>
<dbReference type="InterPro" id="IPR007630">
    <property type="entry name" value="RNA_pol_sigma70_r4"/>
</dbReference>
<dbReference type="GO" id="GO:0006352">
    <property type="term" value="P:DNA-templated transcription initiation"/>
    <property type="evidence" value="ECO:0007669"/>
    <property type="project" value="InterPro"/>
</dbReference>
<evidence type="ECO:0000256" key="3">
    <source>
        <dbReference type="ARBA" id="ARBA00023082"/>
    </source>
</evidence>
<keyword evidence="2" id="KW-0805">Transcription regulation</keyword>
<dbReference type="OrthoDB" id="9811152at2"/>
<dbReference type="InterPro" id="IPR007627">
    <property type="entry name" value="RNA_pol_sigma70_r2"/>
</dbReference>
<accession>A0A372FXW0</accession>
<dbReference type="InterPro" id="IPR014284">
    <property type="entry name" value="RNA_pol_sigma-70_dom"/>
</dbReference>
<keyword evidence="4" id="KW-0238">DNA-binding</keyword>
<dbReference type="Pfam" id="PF04545">
    <property type="entry name" value="Sigma70_r4"/>
    <property type="match status" value="1"/>
</dbReference>
<dbReference type="SUPFAM" id="SSF88946">
    <property type="entry name" value="Sigma2 domain of RNA polymerase sigma factors"/>
    <property type="match status" value="1"/>
</dbReference>
<dbReference type="InterPro" id="IPR013324">
    <property type="entry name" value="RNA_pol_sigma_r3/r4-like"/>
</dbReference>
<evidence type="ECO:0000259" key="6">
    <source>
        <dbReference type="Pfam" id="PF04542"/>
    </source>
</evidence>
<keyword evidence="3" id="KW-0731">Sigma factor</keyword>
<proteinExistence type="inferred from homology"/>
<dbReference type="Gene3D" id="1.10.1740.10">
    <property type="match status" value="1"/>
</dbReference>
<dbReference type="Proteomes" id="UP000262621">
    <property type="component" value="Unassembled WGS sequence"/>
</dbReference>
<dbReference type="PANTHER" id="PTHR43133">
    <property type="entry name" value="RNA POLYMERASE ECF-TYPE SIGMA FACTO"/>
    <property type="match status" value="1"/>
</dbReference>
<dbReference type="AlphaFoldDB" id="A0A372FXW0"/>
<evidence type="ECO:0000256" key="4">
    <source>
        <dbReference type="ARBA" id="ARBA00023125"/>
    </source>
</evidence>
<sequence length="158" mass="17855">MDEHREMLIKYCSRLAGGDRHLAEDVVQETFIRAWQQVERLTEERGSVRGWLKQVAHNIAIDHHRAAKRRPREAGLDIASDPPLADDAPNVLDRIVVDSALRTLPAEHRTALVETFLRDRTAVQAARVLGIPAGTVKSRVFYGLRRLRDALEPVAPRT</sequence>
<feature type="domain" description="RNA polymerase sigma-70 region 2" evidence="6">
    <location>
        <begin position="2"/>
        <end position="70"/>
    </location>
</feature>